<comment type="caution">
    <text evidence="2">The sequence shown here is derived from an EMBL/GenBank/DDBJ whole genome shotgun (WGS) entry which is preliminary data.</text>
</comment>
<sequence>MSSSSQQTVDLHGLDQTVVLDQPQFCERSRFPDHRRLPRHRSRHRTLTDLAAQPGGPDRALPTSRDVTDRDQLNGLVTQVLNTQAAASVGQPLLRDEVGGHGPDPVDPADIACVILDAVSQPPTVDVNEILIRPVVQGAYR</sequence>
<feature type="compositionally biased region" description="Basic residues" evidence="1">
    <location>
        <begin position="36"/>
        <end position="45"/>
    </location>
</feature>
<dbReference type="Proteomes" id="UP001595690">
    <property type="component" value="Unassembled WGS sequence"/>
</dbReference>
<evidence type="ECO:0000313" key="2">
    <source>
        <dbReference type="EMBL" id="MFC3897277.1"/>
    </source>
</evidence>
<keyword evidence="3" id="KW-1185">Reference proteome</keyword>
<evidence type="ECO:0000256" key="1">
    <source>
        <dbReference type="SAM" id="MobiDB-lite"/>
    </source>
</evidence>
<dbReference type="EMBL" id="JBHRZI010000036">
    <property type="protein sequence ID" value="MFC3897277.1"/>
    <property type="molecule type" value="Genomic_DNA"/>
</dbReference>
<gene>
    <name evidence="2" type="ORF">ACFOWZ_37860</name>
</gene>
<evidence type="ECO:0000313" key="3">
    <source>
        <dbReference type="Proteomes" id="UP001595690"/>
    </source>
</evidence>
<dbReference type="RefSeq" id="WP_382378766.1">
    <property type="nucleotide sequence ID" value="NZ_JBHRZI010000036.1"/>
</dbReference>
<organism evidence="2 3">
    <name type="scientific">Lentzea rhizosphaerae</name>
    <dbReference type="NCBI Taxonomy" id="2041025"/>
    <lineage>
        <taxon>Bacteria</taxon>
        <taxon>Bacillati</taxon>
        <taxon>Actinomycetota</taxon>
        <taxon>Actinomycetes</taxon>
        <taxon>Pseudonocardiales</taxon>
        <taxon>Pseudonocardiaceae</taxon>
        <taxon>Lentzea</taxon>
    </lineage>
</organism>
<name>A0ABV8C5H6_9PSEU</name>
<accession>A0ABV8C5H6</accession>
<evidence type="ECO:0008006" key="4">
    <source>
        <dbReference type="Google" id="ProtNLM"/>
    </source>
</evidence>
<protein>
    <recommendedName>
        <fullName evidence="4">Short chain dehydrogenase</fullName>
    </recommendedName>
</protein>
<reference evidence="3" key="1">
    <citation type="journal article" date="2019" name="Int. J. Syst. Evol. Microbiol.">
        <title>The Global Catalogue of Microorganisms (GCM) 10K type strain sequencing project: providing services to taxonomists for standard genome sequencing and annotation.</title>
        <authorList>
            <consortium name="The Broad Institute Genomics Platform"/>
            <consortium name="The Broad Institute Genome Sequencing Center for Infectious Disease"/>
            <person name="Wu L."/>
            <person name="Ma J."/>
        </authorList>
    </citation>
    <scope>NUCLEOTIDE SEQUENCE [LARGE SCALE GENOMIC DNA]</scope>
    <source>
        <strain evidence="3">CGMCC 4.7405</strain>
    </source>
</reference>
<feature type="region of interest" description="Disordered" evidence="1">
    <location>
        <begin position="33"/>
        <end position="66"/>
    </location>
</feature>
<proteinExistence type="predicted"/>